<keyword evidence="6" id="KW-1185">Reference proteome</keyword>
<dbReference type="InterPro" id="IPR028082">
    <property type="entry name" value="Peripla_BP_I"/>
</dbReference>
<keyword evidence="2 3" id="KW-0732">Signal</keyword>
<evidence type="ECO:0000259" key="4">
    <source>
        <dbReference type="Pfam" id="PF13458"/>
    </source>
</evidence>
<protein>
    <submittedName>
        <fullName evidence="5">ABC transporter substrate-binding protein</fullName>
    </submittedName>
</protein>
<reference evidence="5 6" key="1">
    <citation type="submission" date="2019-07" db="EMBL/GenBank/DDBJ databases">
        <title>Ln-dependent methylotrophs.</title>
        <authorList>
            <person name="Tani A."/>
        </authorList>
    </citation>
    <scope>NUCLEOTIDE SEQUENCE [LARGE SCALE GENOMIC DNA]</scope>
    <source>
        <strain evidence="5 6">SM12</strain>
    </source>
</reference>
<name>A0A549TGG3_9HYPH</name>
<sequence>MRDVDTSLLRKTGTTALLAVLLAVAQPAAAASIGVVAPQDGPYALLGQQILRGARAAVSAGDTLVPVAESCEQGSGQAVADKLRQAKVTVAIGFLCVETLSAALPKLKDAGIAAITVSVRSRILMEDAARYGWPFFRLGPVDGDEANTLAETILTRYQNRPIALVDDGTIYGRELTSAVRQKLEAGGIKPVFTDVFRPGQEQQLALVRRLVKAGATHVVVGGDRGDVAILARDAANDGAGLFFIGGDVMRAADRPIPLREGVLAVALPDYANLPQAEAAAAALRATGFEPDGYTLPAYAALQVASAAVKAADGKGSVAAVLPGLSVQTVIGQVQFRADHELTRNPFLLQQWTGSGFEVLGPPTQ</sequence>
<dbReference type="Gene3D" id="3.40.50.2300">
    <property type="match status" value="2"/>
</dbReference>
<comment type="similarity">
    <text evidence="1">Belongs to the leucine-binding protein family.</text>
</comment>
<dbReference type="RefSeq" id="WP_142880837.1">
    <property type="nucleotide sequence ID" value="NZ_VJMG01000008.1"/>
</dbReference>
<dbReference type="PANTHER" id="PTHR47151:SF2">
    <property type="entry name" value="AMINO ACID BINDING PROTEIN"/>
    <property type="match status" value="1"/>
</dbReference>
<evidence type="ECO:0000313" key="5">
    <source>
        <dbReference type="EMBL" id="TRL41830.1"/>
    </source>
</evidence>
<dbReference type="CDD" id="cd06342">
    <property type="entry name" value="PBP1_ABC_LIVBP-like"/>
    <property type="match status" value="1"/>
</dbReference>
<feature type="domain" description="Leucine-binding protein" evidence="4">
    <location>
        <begin position="32"/>
        <end position="352"/>
    </location>
</feature>
<organism evidence="5 6">
    <name type="scientific">Rhizobium straminoryzae</name>
    <dbReference type="NCBI Taxonomy" id="1387186"/>
    <lineage>
        <taxon>Bacteria</taxon>
        <taxon>Pseudomonadati</taxon>
        <taxon>Pseudomonadota</taxon>
        <taxon>Alphaproteobacteria</taxon>
        <taxon>Hyphomicrobiales</taxon>
        <taxon>Rhizobiaceae</taxon>
        <taxon>Rhizobium/Agrobacterium group</taxon>
        <taxon>Rhizobium</taxon>
    </lineage>
</organism>
<dbReference type="InterPro" id="IPR028081">
    <property type="entry name" value="Leu-bd"/>
</dbReference>
<comment type="caution">
    <text evidence="5">The sequence shown here is derived from an EMBL/GenBank/DDBJ whole genome shotgun (WGS) entry which is preliminary data.</text>
</comment>
<dbReference type="Pfam" id="PF13458">
    <property type="entry name" value="Peripla_BP_6"/>
    <property type="match status" value="1"/>
</dbReference>
<dbReference type="Proteomes" id="UP000316801">
    <property type="component" value="Unassembled WGS sequence"/>
</dbReference>
<feature type="chain" id="PRO_5021984540" evidence="3">
    <location>
        <begin position="31"/>
        <end position="364"/>
    </location>
</feature>
<proteinExistence type="inferred from homology"/>
<evidence type="ECO:0000256" key="2">
    <source>
        <dbReference type="ARBA" id="ARBA00022729"/>
    </source>
</evidence>
<feature type="signal peptide" evidence="3">
    <location>
        <begin position="1"/>
        <end position="30"/>
    </location>
</feature>
<gene>
    <name evidence="5" type="ORF">FNA46_02870</name>
</gene>
<dbReference type="SUPFAM" id="SSF53822">
    <property type="entry name" value="Periplasmic binding protein-like I"/>
    <property type="match status" value="1"/>
</dbReference>
<evidence type="ECO:0000313" key="6">
    <source>
        <dbReference type="Proteomes" id="UP000316801"/>
    </source>
</evidence>
<evidence type="ECO:0000256" key="3">
    <source>
        <dbReference type="SAM" id="SignalP"/>
    </source>
</evidence>
<dbReference type="PANTHER" id="PTHR47151">
    <property type="entry name" value="LEU/ILE/VAL-BINDING ABC TRANSPORTER SUBUNIT"/>
    <property type="match status" value="1"/>
</dbReference>
<dbReference type="AlphaFoldDB" id="A0A549TGG3"/>
<evidence type="ECO:0000256" key="1">
    <source>
        <dbReference type="ARBA" id="ARBA00010062"/>
    </source>
</evidence>
<dbReference type="EMBL" id="VJMG01000008">
    <property type="protein sequence ID" value="TRL41830.1"/>
    <property type="molecule type" value="Genomic_DNA"/>
</dbReference>
<accession>A0A549TGG3</accession>